<dbReference type="PANTHER" id="PTHR32015">
    <property type="entry name" value="FASTING INDUCED LIPASE"/>
    <property type="match status" value="1"/>
</dbReference>
<evidence type="ECO:0000313" key="1">
    <source>
        <dbReference type="EMBL" id="SDF46214.1"/>
    </source>
</evidence>
<dbReference type="Gene3D" id="3.40.50.1820">
    <property type="entry name" value="alpha/beta hydrolase"/>
    <property type="match status" value="1"/>
</dbReference>
<gene>
    <name evidence="1" type="ORF">SAMN05216218_106215</name>
</gene>
<protein>
    <submittedName>
        <fullName evidence="1">Lipase (Class 2)</fullName>
    </submittedName>
</protein>
<dbReference type="GO" id="GO:0016298">
    <property type="term" value="F:lipase activity"/>
    <property type="evidence" value="ECO:0007669"/>
    <property type="project" value="TreeGrafter"/>
</dbReference>
<proteinExistence type="predicted"/>
<accession>A0A1G7LA73</accession>
<evidence type="ECO:0000313" key="2">
    <source>
        <dbReference type="Proteomes" id="UP000199076"/>
    </source>
</evidence>
<dbReference type="GO" id="GO:0016042">
    <property type="term" value="P:lipid catabolic process"/>
    <property type="evidence" value="ECO:0007669"/>
    <property type="project" value="InterPro"/>
</dbReference>
<dbReference type="InterPro" id="IPR029058">
    <property type="entry name" value="AB_hydrolase_fold"/>
</dbReference>
<organism evidence="1 2">
    <name type="scientific">Halorientalis regularis</name>
    <dbReference type="NCBI Taxonomy" id="660518"/>
    <lineage>
        <taxon>Archaea</taxon>
        <taxon>Methanobacteriati</taxon>
        <taxon>Methanobacteriota</taxon>
        <taxon>Stenosarchaea group</taxon>
        <taxon>Halobacteria</taxon>
        <taxon>Halobacteriales</taxon>
        <taxon>Haloarculaceae</taxon>
        <taxon>Halorientalis</taxon>
    </lineage>
</organism>
<dbReference type="InterPro" id="IPR002918">
    <property type="entry name" value="Lipase_EstA/Esterase_EstB"/>
</dbReference>
<reference evidence="2" key="1">
    <citation type="submission" date="2016-10" db="EMBL/GenBank/DDBJ databases">
        <authorList>
            <person name="Varghese N."/>
            <person name="Submissions S."/>
        </authorList>
    </citation>
    <scope>NUCLEOTIDE SEQUENCE [LARGE SCALE GENOMIC DNA]</scope>
    <source>
        <strain evidence="2">IBRC-M 10760</strain>
    </source>
</reference>
<name>A0A1G7LA73_9EURY</name>
<keyword evidence="2" id="KW-1185">Reference proteome</keyword>
<dbReference type="PANTHER" id="PTHR32015:SF1">
    <property type="entry name" value="LIPASE"/>
    <property type="match status" value="1"/>
</dbReference>
<dbReference type="AlphaFoldDB" id="A0A1G7LA73"/>
<dbReference type="STRING" id="660518.SAMN05216218_106215"/>
<dbReference type="EMBL" id="FNBK01000006">
    <property type="protein sequence ID" value="SDF46214.1"/>
    <property type="molecule type" value="Genomic_DNA"/>
</dbReference>
<dbReference type="Proteomes" id="UP000199076">
    <property type="component" value="Unassembled WGS sequence"/>
</dbReference>
<dbReference type="Pfam" id="PF01674">
    <property type="entry name" value="Lipase_2"/>
    <property type="match status" value="1"/>
</dbReference>
<dbReference type="RefSeq" id="WP_092691291.1">
    <property type="nucleotide sequence ID" value="NZ_FNBK01000006.1"/>
</dbReference>
<sequence length="288" mass="31733">MSVDSGSGRSRPVLQQLTSNLAGLRRCRRNGGCRVDCRHERTAAHRLPWSTSGYGGWGGHEHHATDAGSSQTPVVFVHGNQRDACDWDTHAEFCLNRAFSGDDLWAITFESGSPSHARMADQLDDFVAEVRAYTGSDQVSVVAHSLGVTGARYWLLREDRYDWVDTCVFMAGANHGSVLNSYAASAGLTGGTYKMSDFLRRDYDSVDGHPLAALNENETPGDVDYYTIRGTDDPLFWNCEDSPALAGAENVLLRTNHDGVRASLTSMELTYEWLTGEKPYNLKTTLRS</sequence>
<dbReference type="SUPFAM" id="SSF53474">
    <property type="entry name" value="alpha/beta-Hydrolases"/>
    <property type="match status" value="1"/>
</dbReference>
<dbReference type="OrthoDB" id="227684at2157"/>